<proteinExistence type="predicted"/>
<keyword evidence="2" id="KW-1185">Reference proteome</keyword>
<accession>A0AA38ICB1</accession>
<name>A0AA38ICB1_9CUCU</name>
<dbReference type="Proteomes" id="UP001168821">
    <property type="component" value="Unassembled WGS sequence"/>
</dbReference>
<organism evidence="1 2">
    <name type="scientific">Zophobas morio</name>
    <dbReference type="NCBI Taxonomy" id="2755281"/>
    <lineage>
        <taxon>Eukaryota</taxon>
        <taxon>Metazoa</taxon>
        <taxon>Ecdysozoa</taxon>
        <taxon>Arthropoda</taxon>
        <taxon>Hexapoda</taxon>
        <taxon>Insecta</taxon>
        <taxon>Pterygota</taxon>
        <taxon>Neoptera</taxon>
        <taxon>Endopterygota</taxon>
        <taxon>Coleoptera</taxon>
        <taxon>Polyphaga</taxon>
        <taxon>Cucujiformia</taxon>
        <taxon>Tenebrionidae</taxon>
        <taxon>Zophobas</taxon>
    </lineage>
</organism>
<evidence type="ECO:0000313" key="2">
    <source>
        <dbReference type="Proteomes" id="UP001168821"/>
    </source>
</evidence>
<gene>
    <name evidence="1" type="ORF">Zmor_017492</name>
</gene>
<sequence length="109" mass="12394">MNHNNSKLVINYSNINWVSDAIPASSKSRTPIQFLNNSNLEQLTREQTRFRLNQPAQMMLVVVGDPVKQAISDYTQAVSKKPEMKPFEQLVFFNTFIGSIVPRPRGASR</sequence>
<dbReference type="EMBL" id="JALNTZ010000005">
    <property type="protein sequence ID" value="KAJ3651449.1"/>
    <property type="molecule type" value="Genomic_DNA"/>
</dbReference>
<protein>
    <submittedName>
        <fullName evidence="1">Uncharacterized protein</fullName>
    </submittedName>
</protein>
<reference evidence="1" key="1">
    <citation type="journal article" date="2023" name="G3 (Bethesda)">
        <title>Whole genome assemblies of Zophobas morio and Tenebrio molitor.</title>
        <authorList>
            <person name="Kaur S."/>
            <person name="Stinson S.A."/>
            <person name="diCenzo G.C."/>
        </authorList>
    </citation>
    <scope>NUCLEOTIDE SEQUENCE</scope>
    <source>
        <strain evidence="1">QUZm001</strain>
    </source>
</reference>
<evidence type="ECO:0000313" key="1">
    <source>
        <dbReference type="EMBL" id="KAJ3651449.1"/>
    </source>
</evidence>
<comment type="caution">
    <text evidence="1">The sequence shown here is derived from an EMBL/GenBank/DDBJ whole genome shotgun (WGS) entry which is preliminary data.</text>
</comment>
<dbReference type="AlphaFoldDB" id="A0AA38ICB1"/>